<dbReference type="OrthoDB" id="7875139at2"/>
<evidence type="ECO:0000313" key="4">
    <source>
        <dbReference type="Proteomes" id="UP000051086"/>
    </source>
</evidence>
<dbReference type="Pfam" id="PF14024">
    <property type="entry name" value="DUF4240"/>
    <property type="match status" value="1"/>
</dbReference>
<accession>A0A0P1FV63</accession>
<feature type="domain" description="DUF4240" evidence="1">
    <location>
        <begin position="1"/>
        <end position="117"/>
    </location>
</feature>
<evidence type="ECO:0000313" key="2">
    <source>
        <dbReference type="EMBL" id="CUH63823.1"/>
    </source>
</evidence>
<dbReference type="EMBL" id="CYSB01000009">
    <property type="protein sequence ID" value="CUH63823.1"/>
    <property type="molecule type" value="Genomic_DNA"/>
</dbReference>
<evidence type="ECO:0000313" key="3">
    <source>
        <dbReference type="EMBL" id="CUH72699.1"/>
    </source>
</evidence>
<sequence>MIDTQFWSLIEKIEGCKRQDELTDFGPLVAALSKMTEADIHGFYECLAQKAYALDTRKHYRRFSWIPGLSDSFLYTRLMVVAQGKHAYQDVLKTPRAFPKRSSNWLEDLLYVANDAYFDKTGRDFPRDSSVDIESFSNKEGWAK</sequence>
<protein>
    <recommendedName>
        <fullName evidence="1">DUF4240 domain-containing protein</fullName>
    </recommendedName>
</protein>
<dbReference type="Proteomes" id="UP000051086">
    <property type="component" value="Unassembled WGS sequence"/>
</dbReference>
<dbReference type="RefSeq" id="WP_131727398.1">
    <property type="nucleotide sequence ID" value="NZ_CYSB01000009.1"/>
</dbReference>
<proteinExistence type="predicted"/>
<keyword evidence="4" id="KW-1185">Reference proteome</keyword>
<reference evidence="2 4" key="1">
    <citation type="submission" date="2015-09" db="EMBL/GenBank/DDBJ databases">
        <authorList>
            <person name="Rodrigo-Torres L."/>
            <person name="Arahal D.R."/>
        </authorList>
    </citation>
    <scope>NUCLEOTIDE SEQUENCE [LARGE SCALE GENOMIC DNA]</scope>
    <source>
        <strain evidence="2 4">CECT 5118</strain>
    </source>
</reference>
<name>A0A0P1FV63_9RHOB</name>
<reference evidence="3 5" key="2">
    <citation type="submission" date="2015-09" db="EMBL/GenBank/DDBJ databases">
        <authorList>
            <consortium name="Swine Surveillance"/>
        </authorList>
    </citation>
    <scope>NUCLEOTIDE SEQUENCE [LARGE SCALE GENOMIC DNA]</scope>
    <source>
        <strain evidence="3 5">5120</strain>
    </source>
</reference>
<dbReference type="AlphaFoldDB" id="A0A0P1FV63"/>
<evidence type="ECO:0000259" key="1">
    <source>
        <dbReference type="Pfam" id="PF14024"/>
    </source>
</evidence>
<dbReference type="InterPro" id="IPR025334">
    <property type="entry name" value="DUF4240"/>
</dbReference>
<dbReference type="EMBL" id="CYSC01000034">
    <property type="protein sequence ID" value="CUH72699.1"/>
    <property type="molecule type" value="Genomic_DNA"/>
</dbReference>
<organism evidence="3 5">
    <name type="scientific">Thalassovita autumnalis</name>
    <dbReference type="NCBI Taxonomy" id="2072972"/>
    <lineage>
        <taxon>Bacteria</taxon>
        <taxon>Pseudomonadati</taxon>
        <taxon>Pseudomonadota</taxon>
        <taxon>Alphaproteobacteria</taxon>
        <taxon>Rhodobacterales</taxon>
        <taxon>Roseobacteraceae</taxon>
        <taxon>Thalassovita</taxon>
    </lineage>
</organism>
<evidence type="ECO:0000313" key="5">
    <source>
        <dbReference type="Proteomes" id="UP000051887"/>
    </source>
</evidence>
<gene>
    <name evidence="2" type="ORF">TL5118_00628</name>
    <name evidence="3" type="ORF">TL5120_02496</name>
</gene>
<dbReference type="Proteomes" id="UP000051887">
    <property type="component" value="Unassembled WGS sequence"/>
</dbReference>